<evidence type="ECO:0000313" key="4">
    <source>
        <dbReference type="EMBL" id="XBW08196.1"/>
    </source>
</evidence>
<gene>
    <name evidence="4" type="ORF">SAC06_01160</name>
</gene>
<keyword evidence="2" id="KW-1133">Transmembrane helix</keyword>
<organism evidence="4">
    <name type="scientific">Scrofimicrobium appendicitidis</name>
    <dbReference type="NCBI Taxonomy" id="3079930"/>
    <lineage>
        <taxon>Bacteria</taxon>
        <taxon>Bacillati</taxon>
        <taxon>Actinomycetota</taxon>
        <taxon>Actinomycetes</taxon>
        <taxon>Actinomycetales</taxon>
        <taxon>Actinomycetaceae</taxon>
        <taxon>Scrofimicrobium</taxon>
    </lineage>
</organism>
<feature type="region of interest" description="Disordered" evidence="1">
    <location>
        <begin position="511"/>
        <end position="539"/>
    </location>
</feature>
<dbReference type="PANTHER" id="PTHR30566">
    <property type="entry name" value="YNAI-RELATED MECHANOSENSITIVE ION CHANNEL"/>
    <property type="match status" value="1"/>
</dbReference>
<reference evidence="4" key="1">
    <citation type="submission" date="2023-11" db="EMBL/GenBank/DDBJ databases">
        <title>Scrofimicrobium hongkongense sp. nov., isolated from a patient with peritonitis.</title>
        <authorList>
            <person name="Lao H.Y."/>
            <person name="Wong A.Y.P."/>
            <person name="Ng T.L."/>
            <person name="Wong R.Y.L."/>
            <person name="Yau M.C.Y."/>
            <person name="Lam J.Y.W."/>
            <person name="Siu G.K.H."/>
        </authorList>
    </citation>
    <scope>NUCLEOTIDE SEQUENCE</scope>
    <source>
        <strain evidence="4">R131</strain>
    </source>
</reference>
<proteinExistence type="predicted"/>
<dbReference type="KEGG" id="sapp:SAC06_01160"/>
<feature type="transmembrane region" description="Helical" evidence="2">
    <location>
        <begin position="58"/>
        <end position="76"/>
    </location>
</feature>
<dbReference type="InterPro" id="IPR010920">
    <property type="entry name" value="LSM_dom_sf"/>
</dbReference>
<dbReference type="Gene3D" id="1.10.287.1260">
    <property type="match status" value="1"/>
</dbReference>
<feature type="transmembrane region" description="Helical" evidence="2">
    <location>
        <begin position="12"/>
        <end position="38"/>
    </location>
</feature>
<dbReference type="EMBL" id="CP138335">
    <property type="protein sequence ID" value="XBW08196.1"/>
    <property type="molecule type" value="Genomic_DNA"/>
</dbReference>
<dbReference type="GO" id="GO:0016020">
    <property type="term" value="C:membrane"/>
    <property type="evidence" value="ECO:0007669"/>
    <property type="project" value="InterPro"/>
</dbReference>
<evidence type="ECO:0000259" key="3">
    <source>
        <dbReference type="Pfam" id="PF00924"/>
    </source>
</evidence>
<dbReference type="InterPro" id="IPR006685">
    <property type="entry name" value="MscS_channel_2nd"/>
</dbReference>
<feature type="domain" description="Mechanosensitive ion channel MscS" evidence="3">
    <location>
        <begin position="184"/>
        <end position="254"/>
    </location>
</feature>
<dbReference type="RefSeq" id="WP_350258396.1">
    <property type="nucleotide sequence ID" value="NZ_CP138335.1"/>
</dbReference>
<dbReference type="PANTHER" id="PTHR30566:SF25">
    <property type="entry name" value="INNER MEMBRANE PROTEIN"/>
    <property type="match status" value="1"/>
</dbReference>
<feature type="region of interest" description="Disordered" evidence="1">
    <location>
        <begin position="408"/>
        <end position="438"/>
    </location>
</feature>
<dbReference type="AlphaFoldDB" id="A0AAU7V7F1"/>
<protein>
    <submittedName>
        <fullName evidence="4">Mechanosensitive ion channel</fullName>
    </submittedName>
</protein>
<feature type="transmembrane region" description="Helical" evidence="2">
    <location>
        <begin position="135"/>
        <end position="156"/>
    </location>
</feature>
<name>A0AAU7V7F1_9ACTO</name>
<dbReference type="GO" id="GO:0055085">
    <property type="term" value="P:transmembrane transport"/>
    <property type="evidence" value="ECO:0007669"/>
    <property type="project" value="InterPro"/>
</dbReference>
<evidence type="ECO:0000256" key="1">
    <source>
        <dbReference type="SAM" id="MobiDB-lite"/>
    </source>
</evidence>
<accession>A0AAU7V7F1</accession>
<feature type="region of interest" description="Disordered" evidence="1">
    <location>
        <begin position="450"/>
        <end position="476"/>
    </location>
</feature>
<keyword evidence="2" id="KW-0812">Transmembrane</keyword>
<dbReference type="Pfam" id="PF00924">
    <property type="entry name" value="MS_channel_2nd"/>
    <property type="match status" value="1"/>
</dbReference>
<evidence type="ECO:0000256" key="2">
    <source>
        <dbReference type="SAM" id="Phobius"/>
    </source>
</evidence>
<feature type="compositionally biased region" description="Basic residues" evidence="1">
    <location>
        <begin position="408"/>
        <end position="422"/>
    </location>
</feature>
<sequence>MENTDEVVSHAINLMALLGWTVGGAAVGVAVAVVILLLTLLLSRRSRTLNAFRRRTRAPFLATLLFVGALTGYSLADVPETSGLYLAVKHGLLLAVIACLGWFFYASCGLLQDVTHARLRRDARDAQRMQTQSQVLQRVLQTIVVIATLVVMLLTFPAARAPLASLLGAAGIVSVVTGLAAQSTLGNMFAGIQLAFTDAIRVGDTVTVSVGGTEEVGVIEELTLTYVVLRIWNERRVLLPSNYFTGQAFENWTRTGADQLGKVEIHFDWPVPMAQIRQEVQRILVESELWDHRTWNVQMTDSLGTSATVRVVLSAATPGDRWDLECEVREKLVAWACREIPWALPRLRTVPEEVHVVNRDVSDQRVAELAEDLQRITAANSHQDSAEIPVQDDAVAARDPLHAARLRASRRKAKQARRRSVLHRPAGPPQAPTALDSTRVITDPTMVAGDLAPAHRSTPDPTATASLADTDGDGTRLYSGSADAEARRALFAGPGEDVIRQREETIVMQALDARGQIPPPPEGDSDGKRPKAQKETSDD</sequence>
<feature type="transmembrane region" description="Helical" evidence="2">
    <location>
        <begin position="91"/>
        <end position="114"/>
    </location>
</feature>
<dbReference type="SUPFAM" id="SSF50182">
    <property type="entry name" value="Sm-like ribonucleoproteins"/>
    <property type="match status" value="1"/>
</dbReference>
<keyword evidence="2" id="KW-0472">Membrane</keyword>
<feature type="compositionally biased region" description="Basic and acidic residues" evidence="1">
    <location>
        <begin position="525"/>
        <end position="539"/>
    </location>
</feature>